<organism evidence="1 2">
    <name type="scientific">Parelaphostrongylus tenuis</name>
    <name type="common">Meningeal worm</name>
    <dbReference type="NCBI Taxonomy" id="148309"/>
    <lineage>
        <taxon>Eukaryota</taxon>
        <taxon>Metazoa</taxon>
        <taxon>Ecdysozoa</taxon>
        <taxon>Nematoda</taxon>
        <taxon>Chromadorea</taxon>
        <taxon>Rhabditida</taxon>
        <taxon>Rhabditina</taxon>
        <taxon>Rhabditomorpha</taxon>
        <taxon>Strongyloidea</taxon>
        <taxon>Metastrongylidae</taxon>
        <taxon>Parelaphostrongylus</taxon>
    </lineage>
</organism>
<keyword evidence="2" id="KW-1185">Reference proteome</keyword>
<evidence type="ECO:0000313" key="1">
    <source>
        <dbReference type="EMBL" id="KAJ1354743.1"/>
    </source>
</evidence>
<dbReference type="Proteomes" id="UP001196413">
    <property type="component" value="Unassembled WGS sequence"/>
</dbReference>
<gene>
    <name evidence="1" type="ORF">KIN20_011756</name>
</gene>
<comment type="caution">
    <text evidence="1">The sequence shown here is derived from an EMBL/GenBank/DDBJ whole genome shotgun (WGS) entry which is preliminary data.</text>
</comment>
<evidence type="ECO:0000313" key="2">
    <source>
        <dbReference type="Proteomes" id="UP001196413"/>
    </source>
</evidence>
<dbReference type="EMBL" id="JAHQIW010002185">
    <property type="protein sequence ID" value="KAJ1354743.1"/>
    <property type="molecule type" value="Genomic_DNA"/>
</dbReference>
<sequence length="55" mass="6305">MGISNPECRMKLSIHTDTANVFFCINSTKELAQLRNRSQLSELNQVRKDSEMMMG</sequence>
<dbReference type="AlphaFoldDB" id="A0AAD5MDG3"/>
<protein>
    <submittedName>
        <fullName evidence="1">Uncharacterized protein</fullName>
    </submittedName>
</protein>
<proteinExistence type="predicted"/>
<reference evidence="1" key="1">
    <citation type="submission" date="2021-06" db="EMBL/GenBank/DDBJ databases">
        <title>Parelaphostrongylus tenuis whole genome reference sequence.</title>
        <authorList>
            <person name="Garwood T.J."/>
            <person name="Larsen P.A."/>
            <person name="Fountain-Jones N.M."/>
            <person name="Garbe J.R."/>
            <person name="Macchietto M.G."/>
            <person name="Kania S.A."/>
            <person name="Gerhold R.W."/>
            <person name="Richards J.E."/>
            <person name="Wolf T.M."/>
        </authorList>
    </citation>
    <scope>NUCLEOTIDE SEQUENCE</scope>
    <source>
        <strain evidence="1">MNPRO001-30</strain>
        <tissue evidence="1">Meninges</tissue>
    </source>
</reference>
<accession>A0AAD5MDG3</accession>
<name>A0AAD5MDG3_PARTN</name>